<dbReference type="Proteomes" id="UP000239494">
    <property type="component" value="Unassembled WGS sequence"/>
</dbReference>
<sequence>MGGDWFRVGRSTWLLVVCQAFYFMGVSIDLTLTAIVGLSLAPTPALATLPLAAITVVGTLCSVAAGLLAARFGYIAVMVGGAVTAVAGAGLSVAAVSTHSFWLLCVGTGLVGAYRSTGGYIRYMAADRAPDGQRERALSFILYGGLVAAFAGPFVATLSSDLLGARYAGAYLMVGVYALANVPLLLALRAGKVRPDVEAEKPEPVPLARVRRSKDFVAALLALAGSGALMTMIMAVGPLGSQHAGHSESLGAAIIQWHLVGMFAPAVVSGAVLSRIGPWWTSAIGTALFLVGSLVGLAGEAFVNFLVGLALNGVGWNFLYLAGTAFLVRCYPPGRGGRIQAVAEGLTSLSSVAASVSASTVFLLLGWRGTNGPVLVVSALLLVVLAVMAASGRRAAPAAERPAEAVR</sequence>
<feature type="transmembrane region" description="Helical" evidence="5">
    <location>
        <begin position="249"/>
        <end position="272"/>
    </location>
</feature>
<feature type="transmembrane region" description="Helical" evidence="5">
    <location>
        <begin position="168"/>
        <end position="188"/>
    </location>
</feature>
<feature type="transmembrane region" description="Helical" evidence="5">
    <location>
        <begin position="305"/>
        <end position="328"/>
    </location>
</feature>
<proteinExistence type="predicted"/>
<dbReference type="EMBL" id="PVTF01000013">
    <property type="protein sequence ID" value="PRY35677.1"/>
    <property type="molecule type" value="Genomic_DNA"/>
</dbReference>
<feature type="transmembrane region" description="Helical" evidence="5">
    <location>
        <begin position="216"/>
        <end position="237"/>
    </location>
</feature>
<dbReference type="GO" id="GO:0005886">
    <property type="term" value="C:plasma membrane"/>
    <property type="evidence" value="ECO:0007669"/>
    <property type="project" value="UniProtKB-SubCell"/>
</dbReference>
<evidence type="ECO:0000259" key="6">
    <source>
        <dbReference type="PROSITE" id="PS50850"/>
    </source>
</evidence>
<feature type="transmembrane region" description="Helical" evidence="5">
    <location>
        <begin position="75"/>
        <end position="95"/>
    </location>
</feature>
<dbReference type="SUPFAM" id="SSF103473">
    <property type="entry name" value="MFS general substrate transporter"/>
    <property type="match status" value="1"/>
</dbReference>
<feature type="transmembrane region" description="Helical" evidence="5">
    <location>
        <begin position="279"/>
        <end position="299"/>
    </location>
</feature>
<feature type="transmembrane region" description="Helical" evidence="5">
    <location>
        <begin position="12"/>
        <end position="41"/>
    </location>
</feature>
<evidence type="ECO:0000256" key="5">
    <source>
        <dbReference type="SAM" id="Phobius"/>
    </source>
</evidence>
<dbReference type="InterPro" id="IPR011701">
    <property type="entry name" value="MFS"/>
</dbReference>
<keyword evidence="8" id="KW-1185">Reference proteome</keyword>
<evidence type="ECO:0000313" key="8">
    <source>
        <dbReference type="Proteomes" id="UP000239494"/>
    </source>
</evidence>
<dbReference type="InterPro" id="IPR020846">
    <property type="entry name" value="MFS_dom"/>
</dbReference>
<feature type="transmembrane region" description="Helical" evidence="5">
    <location>
        <begin position="137"/>
        <end position="156"/>
    </location>
</feature>
<dbReference type="InterPro" id="IPR036259">
    <property type="entry name" value="MFS_trans_sf"/>
</dbReference>
<dbReference type="PANTHER" id="PTHR23534">
    <property type="entry name" value="MFS PERMEASE"/>
    <property type="match status" value="1"/>
</dbReference>
<dbReference type="Pfam" id="PF07690">
    <property type="entry name" value="MFS_1"/>
    <property type="match status" value="1"/>
</dbReference>
<feature type="transmembrane region" description="Helical" evidence="5">
    <location>
        <begin position="101"/>
        <end position="125"/>
    </location>
</feature>
<feature type="transmembrane region" description="Helical" evidence="5">
    <location>
        <begin position="47"/>
        <end position="68"/>
    </location>
</feature>
<name>A0A2T0SQJ0_9PSEU</name>
<comment type="subcellular location">
    <subcellularLocation>
        <location evidence="1">Cell membrane</location>
        <topology evidence="1">Multi-pass membrane protein</topology>
    </subcellularLocation>
</comment>
<evidence type="ECO:0000313" key="7">
    <source>
        <dbReference type="EMBL" id="PRY35677.1"/>
    </source>
</evidence>
<feature type="domain" description="Major facilitator superfamily (MFS) profile" evidence="6">
    <location>
        <begin position="215"/>
        <end position="407"/>
    </location>
</feature>
<keyword evidence="4 5" id="KW-0472">Membrane</keyword>
<evidence type="ECO:0000256" key="2">
    <source>
        <dbReference type="ARBA" id="ARBA00022692"/>
    </source>
</evidence>
<dbReference type="PANTHER" id="PTHR23534:SF1">
    <property type="entry name" value="MAJOR FACILITATOR SUPERFAMILY PROTEIN"/>
    <property type="match status" value="1"/>
</dbReference>
<evidence type="ECO:0000256" key="3">
    <source>
        <dbReference type="ARBA" id="ARBA00022989"/>
    </source>
</evidence>
<dbReference type="Gene3D" id="1.20.1250.20">
    <property type="entry name" value="MFS general substrate transporter like domains"/>
    <property type="match status" value="1"/>
</dbReference>
<evidence type="ECO:0000256" key="1">
    <source>
        <dbReference type="ARBA" id="ARBA00004651"/>
    </source>
</evidence>
<dbReference type="AlphaFoldDB" id="A0A2T0SQJ0"/>
<reference evidence="7 8" key="1">
    <citation type="submission" date="2018-03" db="EMBL/GenBank/DDBJ databases">
        <title>Genomic Encyclopedia of Archaeal and Bacterial Type Strains, Phase II (KMG-II): from individual species to whole genera.</title>
        <authorList>
            <person name="Goeker M."/>
        </authorList>
    </citation>
    <scope>NUCLEOTIDE SEQUENCE [LARGE SCALE GENOMIC DNA]</scope>
    <source>
        <strain evidence="7 8">DSM 44720</strain>
    </source>
</reference>
<accession>A0A2T0SQJ0</accession>
<gene>
    <name evidence="7" type="ORF">CLV43_113104</name>
</gene>
<feature type="transmembrane region" description="Helical" evidence="5">
    <location>
        <begin position="349"/>
        <end position="367"/>
    </location>
</feature>
<organism evidence="7 8">
    <name type="scientific">Umezawaea tangerina</name>
    <dbReference type="NCBI Taxonomy" id="84725"/>
    <lineage>
        <taxon>Bacteria</taxon>
        <taxon>Bacillati</taxon>
        <taxon>Actinomycetota</taxon>
        <taxon>Actinomycetes</taxon>
        <taxon>Pseudonocardiales</taxon>
        <taxon>Pseudonocardiaceae</taxon>
        <taxon>Umezawaea</taxon>
    </lineage>
</organism>
<dbReference type="GO" id="GO:0022857">
    <property type="term" value="F:transmembrane transporter activity"/>
    <property type="evidence" value="ECO:0007669"/>
    <property type="project" value="InterPro"/>
</dbReference>
<protein>
    <submittedName>
        <fullName evidence="7">MFS transporter</fullName>
    </submittedName>
</protein>
<feature type="transmembrane region" description="Helical" evidence="5">
    <location>
        <begin position="373"/>
        <end position="391"/>
    </location>
</feature>
<dbReference type="PROSITE" id="PS50850">
    <property type="entry name" value="MFS"/>
    <property type="match status" value="1"/>
</dbReference>
<evidence type="ECO:0000256" key="4">
    <source>
        <dbReference type="ARBA" id="ARBA00023136"/>
    </source>
</evidence>
<comment type="caution">
    <text evidence="7">The sequence shown here is derived from an EMBL/GenBank/DDBJ whole genome shotgun (WGS) entry which is preliminary data.</text>
</comment>
<keyword evidence="2 5" id="KW-0812">Transmembrane</keyword>
<keyword evidence="3 5" id="KW-1133">Transmembrane helix</keyword>